<dbReference type="InterPro" id="IPR027417">
    <property type="entry name" value="P-loop_NTPase"/>
</dbReference>
<dbReference type="Proteomes" id="UP001256711">
    <property type="component" value="Unassembled WGS sequence"/>
</dbReference>
<dbReference type="Pfam" id="PF13177">
    <property type="entry name" value="DNA_pol3_delta2"/>
    <property type="match status" value="1"/>
</dbReference>
<proteinExistence type="predicted"/>
<protein>
    <submittedName>
        <fullName evidence="1">DNA polymerase III subunit delta</fullName>
        <ecNumber evidence="1">2.7.7.7</ecNumber>
    </submittedName>
</protein>
<dbReference type="SUPFAM" id="SSF52540">
    <property type="entry name" value="P-loop containing nucleoside triphosphate hydrolases"/>
    <property type="match status" value="1"/>
</dbReference>
<dbReference type="RefSeq" id="WP_311834867.1">
    <property type="nucleotide sequence ID" value="NZ_JARQBJ010000001.1"/>
</dbReference>
<dbReference type="GO" id="GO:0003887">
    <property type="term" value="F:DNA-directed DNA polymerase activity"/>
    <property type="evidence" value="ECO:0007669"/>
    <property type="project" value="UniProtKB-EC"/>
</dbReference>
<dbReference type="PANTHER" id="PTHR11669:SF8">
    <property type="entry name" value="DNA POLYMERASE III SUBUNIT DELTA"/>
    <property type="match status" value="1"/>
</dbReference>
<dbReference type="EMBL" id="JARQBJ010000001">
    <property type="protein sequence ID" value="MDT2809126.1"/>
    <property type="molecule type" value="Genomic_DNA"/>
</dbReference>
<organism evidence="1 2">
    <name type="scientific">Enterococcus asini</name>
    <dbReference type="NCBI Taxonomy" id="57732"/>
    <lineage>
        <taxon>Bacteria</taxon>
        <taxon>Bacillati</taxon>
        <taxon>Bacillota</taxon>
        <taxon>Bacilli</taxon>
        <taxon>Lactobacillales</taxon>
        <taxon>Enterococcaceae</taxon>
        <taxon>Enterococcus</taxon>
    </lineage>
</organism>
<dbReference type="GO" id="GO:0006261">
    <property type="term" value="P:DNA-templated DNA replication"/>
    <property type="evidence" value="ECO:0007669"/>
    <property type="project" value="TreeGrafter"/>
</dbReference>
<comment type="caution">
    <text evidence="1">The sequence shown here is derived from an EMBL/GenBank/DDBJ whole genome shotgun (WGS) entry which is preliminary data.</text>
</comment>
<dbReference type="Gene3D" id="3.40.50.300">
    <property type="entry name" value="P-loop containing nucleotide triphosphate hydrolases"/>
    <property type="match status" value="1"/>
</dbReference>
<dbReference type="FunFam" id="3.40.50.300:FF:001255">
    <property type="entry name" value="DNA polymerase III subunit delta"/>
    <property type="match status" value="1"/>
</dbReference>
<keyword evidence="1" id="KW-0548">Nucleotidyltransferase</keyword>
<dbReference type="PANTHER" id="PTHR11669">
    <property type="entry name" value="REPLICATION FACTOR C / DNA POLYMERASE III GAMMA-TAU SUBUNIT"/>
    <property type="match status" value="1"/>
</dbReference>
<dbReference type="AlphaFoldDB" id="A0AAW8TS40"/>
<dbReference type="NCBIfam" id="TIGR00678">
    <property type="entry name" value="holB"/>
    <property type="match status" value="1"/>
</dbReference>
<accession>A0AAW8TS40</accession>
<name>A0AAW8TS40_9ENTE</name>
<sequence>MDTFLAQNQPLVYSQIKKSVEHGRLAHAYLFEGDQGVGKHELSLWLAKRLFCTQVVDNEPCNECNNCLRIAAGEHPNLWQIKPDGRSIKVDQIRQLQQEFVRSGFESRLQFFTISHADKMNASAANSLLKFLEEPAGSFVAILETDSPGKILPTIQSRCQILHFAPLNTQALVAKLVQTGIGTESATLLAALTNSYQKAVEISQEEWFNEAKAAVSQWYLYLANNDLMAFVYVQKKLTALAKEKERQQLLLQMLMQHFRQARSKLLNGDVLALKENTRRIELLLEAEQKLGANVSFQNVCEQLVLRMIHQD</sequence>
<dbReference type="EC" id="2.7.7.7" evidence="1"/>
<dbReference type="InterPro" id="IPR050238">
    <property type="entry name" value="DNA_Rep/Repair_Clamp_Loader"/>
</dbReference>
<gene>
    <name evidence="1" type="primary">holB</name>
    <name evidence="1" type="ORF">P7H43_01290</name>
</gene>
<dbReference type="GO" id="GO:0008408">
    <property type="term" value="F:3'-5' exonuclease activity"/>
    <property type="evidence" value="ECO:0007669"/>
    <property type="project" value="InterPro"/>
</dbReference>
<dbReference type="InterPro" id="IPR004622">
    <property type="entry name" value="DNA_pol_HolB"/>
</dbReference>
<dbReference type="NCBIfam" id="NF005972">
    <property type="entry name" value="PRK08058.1"/>
    <property type="match status" value="1"/>
</dbReference>
<reference evidence="1" key="1">
    <citation type="submission" date="2023-03" db="EMBL/GenBank/DDBJ databases">
        <authorList>
            <person name="Shen W."/>
            <person name="Cai J."/>
        </authorList>
    </citation>
    <scope>NUCLEOTIDE SEQUENCE</scope>
    <source>
        <strain evidence="1">B226-2</strain>
    </source>
</reference>
<evidence type="ECO:0000313" key="2">
    <source>
        <dbReference type="Proteomes" id="UP001256711"/>
    </source>
</evidence>
<keyword evidence="1" id="KW-0808">Transferase</keyword>
<evidence type="ECO:0000313" key="1">
    <source>
        <dbReference type="EMBL" id="MDT2809126.1"/>
    </source>
</evidence>